<evidence type="ECO:0000313" key="2">
    <source>
        <dbReference type="EMBL" id="RLE07256.1"/>
    </source>
</evidence>
<proteinExistence type="predicted"/>
<dbReference type="InterPro" id="IPR012675">
    <property type="entry name" value="Beta-grasp_dom_sf"/>
</dbReference>
<dbReference type="InterPro" id="IPR012676">
    <property type="entry name" value="TGS-like"/>
</dbReference>
<dbReference type="PANTHER" id="PTHR43127">
    <property type="entry name" value="DEVELOPMENTALLY-REGULATED GTP-BINDING PROTEIN 2"/>
    <property type="match status" value="1"/>
</dbReference>
<dbReference type="InterPro" id="IPR045001">
    <property type="entry name" value="DRG"/>
</dbReference>
<dbReference type="Gene3D" id="3.10.20.30">
    <property type="match status" value="1"/>
</dbReference>
<dbReference type="Proteomes" id="UP000277457">
    <property type="component" value="Unassembled WGS sequence"/>
</dbReference>
<accession>A0A662CZD0</accession>
<evidence type="ECO:0000259" key="1">
    <source>
        <dbReference type="PROSITE" id="PS51880"/>
    </source>
</evidence>
<feature type="domain" description="TGS" evidence="1">
    <location>
        <begin position="255"/>
        <end position="329"/>
    </location>
</feature>
<gene>
    <name evidence="2" type="ORF">DRZ78_03285</name>
</gene>
<dbReference type="InterPro" id="IPR006073">
    <property type="entry name" value="GTP-bd"/>
</dbReference>
<dbReference type="Pfam" id="PF02824">
    <property type="entry name" value="TGS"/>
    <property type="match status" value="1"/>
</dbReference>
<dbReference type="PROSITE" id="PS51880">
    <property type="entry name" value="TGS"/>
    <property type="match status" value="1"/>
</dbReference>
<dbReference type="Pfam" id="PF01926">
    <property type="entry name" value="MMR_HSR1"/>
    <property type="match status" value="1"/>
</dbReference>
<protein>
    <submittedName>
        <fullName evidence="2">GTP-binding protein</fullName>
    </submittedName>
</protein>
<dbReference type="EMBL" id="QMPY01000108">
    <property type="protein sequence ID" value="RLE07256.1"/>
    <property type="molecule type" value="Genomic_DNA"/>
</dbReference>
<dbReference type="CDD" id="cd01666">
    <property type="entry name" value="TGS_DRG"/>
    <property type="match status" value="1"/>
</dbReference>
<name>A0A662CZD0_UNCAE</name>
<dbReference type="AlphaFoldDB" id="A0A662CZD0"/>
<dbReference type="Gene3D" id="3.40.50.300">
    <property type="entry name" value="P-loop containing nucleotide triphosphate hydrolases"/>
    <property type="match status" value="1"/>
</dbReference>
<dbReference type="InterPro" id="IPR004095">
    <property type="entry name" value="TGS"/>
</dbReference>
<comment type="caution">
    <text evidence="2">The sequence shown here is derived from an EMBL/GenBank/DDBJ whole genome shotgun (WGS) entry which is preliminary data.</text>
</comment>
<dbReference type="SUPFAM" id="SSF52540">
    <property type="entry name" value="P-loop containing nucleoside triphosphate hydrolases"/>
    <property type="match status" value="1"/>
</dbReference>
<sequence length="329" mass="37821">MPANLPPQYYEAERRYRAARGEQEKIAILYEMLAIMPKHKGTDKLQAELRAKISRLKRQIQKKRATLKKTYGFHIPKQGAGQVVLIGAPNTGKSQIVQKLTNISIEVAPYPFTTREPAVGMMKFENIKIQLIDTPPITGNFIEPYLPEIIRNADLILFIVDLASDGVLEETEEVKKKLRQFKIELGSREKVDNQREGWMYKRTMMVGNKIDLKGAHKCLEILRDLYEKEFPITPISAKEVEKLNDLKREIYKALNIIRVYTKIPGKPPDLNDPIVLKKGSTVIDAAVAIHKDFVQKLKYARIWDSDKFNGQRIDRDSILKEGDILEFHI</sequence>
<dbReference type="GO" id="GO:0003924">
    <property type="term" value="F:GTPase activity"/>
    <property type="evidence" value="ECO:0007669"/>
    <property type="project" value="InterPro"/>
</dbReference>
<dbReference type="PRINTS" id="PR00326">
    <property type="entry name" value="GTP1OBG"/>
</dbReference>
<dbReference type="GO" id="GO:0005525">
    <property type="term" value="F:GTP binding"/>
    <property type="evidence" value="ECO:0007669"/>
    <property type="project" value="InterPro"/>
</dbReference>
<evidence type="ECO:0000313" key="3">
    <source>
        <dbReference type="Proteomes" id="UP000277457"/>
    </source>
</evidence>
<dbReference type="InterPro" id="IPR027417">
    <property type="entry name" value="P-loop_NTPase"/>
</dbReference>
<organism evidence="2 3">
    <name type="scientific">Aerophobetes bacterium</name>
    <dbReference type="NCBI Taxonomy" id="2030807"/>
    <lineage>
        <taxon>Bacteria</taxon>
        <taxon>Candidatus Aerophobota</taxon>
    </lineage>
</organism>
<reference evidence="2 3" key="1">
    <citation type="submission" date="2018-06" db="EMBL/GenBank/DDBJ databases">
        <title>Extensive metabolic versatility and redundancy in microbially diverse, dynamic hydrothermal sediments.</title>
        <authorList>
            <person name="Dombrowski N."/>
            <person name="Teske A."/>
            <person name="Baker B.J."/>
        </authorList>
    </citation>
    <scope>NUCLEOTIDE SEQUENCE [LARGE SCALE GENOMIC DNA]</scope>
    <source>
        <strain evidence="2">B7_G13</strain>
    </source>
</reference>
<dbReference type="SUPFAM" id="SSF81271">
    <property type="entry name" value="TGS-like"/>
    <property type="match status" value="1"/>
</dbReference>